<dbReference type="AlphaFoldDB" id="A0A5E8C0Y3"/>
<dbReference type="InterPro" id="IPR044738">
    <property type="entry name" value="Atg22"/>
</dbReference>
<reference evidence="12 13" key="1">
    <citation type="submission" date="2019-09" db="EMBL/GenBank/DDBJ databases">
        <authorList>
            <person name="Brejova B."/>
        </authorList>
    </citation>
    <scope>NUCLEOTIDE SEQUENCE [LARGE SCALE GENOMIC DNA]</scope>
</reference>
<accession>A0A5E8C0Y3</accession>
<feature type="transmembrane region" description="Helical" evidence="10">
    <location>
        <begin position="158"/>
        <end position="178"/>
    </location>
</feature>
<keyword evidence="6 10" id="KW-0029">Amino-acid transport</keyword>
<sequence>MTDPPHSTSPLSDATTLDGPVTNDSPQPLSADTDTNSLQTGSESSSRYVVEDQGPTTRRELWGWFAYAWASEPFIVSAVGTYVPILLEQFARDNAVRADDHNVPCGMPLPNGDPNSPPPPTPGHGGLPPPGNIGDPSRAQQCVVPIFGHSYYIDTASFALYTFSFSVLIQTLVVISMSGAADRGKFRKKLLVWFAIVGGISTCGFLAVTQSHYLLASILAIISNSCFGAVSVCGNSFLPVLVRNHPEVLATAEDIKSQDHNNNSYDDQLTSEDNLLLEADPPKHVFDHPLLITTVSKLSGAISGKGIALGYISALIVQLVTILLIKALGSSTWSLQVAVFVVGLWWLIFQIPVATLLRSRPGPPLPRPKHVRAHTTLRHKIHRALSRVTRGADTYIAYGWRTLYVTFREARQMRDVATFLLAWFMISDAATTINSAAVLFAKTELQMSAPSLAVIGVMVVFFGILGATLTPRYLAPRLGANPVRSIMFVVFLAAMIPVYGIAGFFTKHLGLRSPWEMYLLAAWYGFALGSINTLCRSVFSLLIPKGKETTFFSLFSVTDKGSSVFGPFVTGLITDKTHNIRYTFYFLLLLIILPIGVLAFVDVERGSREALYLEQVEPEEDDVE</sequence>
<dbReference type="RefSeq" id="XP_031856115.1">
    <property type="nucleotide sequence ID" value="XM_032000224.1"/>
</dbReference>
<feature type="region of interest" description="Disordered" evidence="11">
    <location>
        <begin position="101"/>
        <end position="134"/>
    </location>
</feature>
<evidence type="ECO:0000256" key="6">
    <source>
        <dbReference type="ARBA" id="ARBA00022970"/>
    </source>
</evidence>
<evidence type="ECO:0000256" key="7">
    <source>
        <dbReference type="ARBA" id="ARBA00022989"/>
    </source>
</evidence>
<evidence type="ECO:0000256" key="11">
    <source>
        <dbReference type="SAM" id="MobiDB-lite"/>
    </source>
</evidence>
<keyword evidence="9 10" id="KW-0472">Membrane</keyword>
<dbReference type="GeneID" id="43584324"/>
<feature type="compositionally biased region" description="Pro residues" evidence="11">
    <location>
        <begin position="115"/>
        <end position="131"/>
    </location>
</feature>
<comment type="subcellular location">
    <subcellularLocation>
        <location evidence="1 10">Vacuole membrane</location>
        <topology evidence="1 10">Multi-pass membrane protein</topology>
    </subcellularLocation>
</comment>
<evidence type="ECO:0000256" key="9">
    <source>
        <dbReference type="ARBA" id="ARBA00023136"/>
    </source>
</evidence>
<feature type="transmembrane region" description="Helical" evidence="10">
    <location>
        <begin position="582"/>
        <end position="601"/>
    </location>
</feature>
<comment type="function">
    <text evidence="10">Vacuolar effluxer which mediate the efflux of amino acids resulting from autophagic degradation. The release of autophagic amino acids allows the maintenance of protein synthesis and viability during nitrogen starvation.</text>
</comment>
<dbReference type="PANTHER" id="PTHR23519">
    <property type="entry name" value="AUTOPHAGY-RELATED PROTEIN 22"/>
    <property type="match status" value="1"/>
</dbReference>
<keyword evidence="4 10" id="KW-0926">Vacuole</keyword>
<evidence type="ECO:0000256" key="1">
    <source>
        <dbReference type="ARBA" id="ARBA00004128"/>
    </source>
</evidence>
<dbReference type="InterPro" id="IPR050495">
    <property type="entry name" value="ATG22/LtaA_families"/>
</dbReference>
<evidence type="ECO:0000256" key="2">
    <source>
        <dbReference type="ARBA" id="ARBA00006978"/>
    </source>
</evidence>
<evidence type="ECO:0000256" key="5">
    <source>
        <dbReference type="ARBA" id="ARBA00022692"/>
    </source>
</evidence>
<name>A0A5E8C0Y3_9ASCO</name>
<dbReference type="InterPro" id="IPR024671">
    <property type="entry name" value="Atg22-like"/>
</dbReference>
<dbReference type="SUPFAM" id="SSF103473">
    <property type="entry name" value="MFS general substrate transporter"/>
    <property type="match status" value="1"/>
</dbReference>
<keyword evidence="13" id="KW-1185">Reference proteome</keyword>
<evidence type="ECO:0000313" key="12">
    <source>
        <dbReference type="EMBL" id="VVT57052.1"/>
    </source>
</evidence>
<feature type="transmembrane region" description="Helical" evidence="10">
    <location>
        <begin position="306"/>
        <end position="325"/>
    </location>
</feature>
<organism evidence="12 13">
    <name type="scientific">Magnusiomyces paraingens</name>
    <dbReference type="NCBI Taxonomy" id="2606893"/>
    <lineage>
        <taxon>Eukaryota</taxon>
        <taxon>Fungi</taxon>
        <taxon>Dikarya</taxon>
        <taxon>Ascomycota</taxon>
        <taxon>Saccharomycotina</taxon>
        <taxon>Dipodascomycetes</taxon>
        <taxon>Dipodascales</taxon>
        <taxon>Dipodascaceae</taxon>
        <taxon>Magnusiomyces</taxon>
    </lineage>
</organism>
<dbReference type="Pfam" id="PF11700">
    <property type="entry name" value="ATG22"/>
    <property type="match status" value="1"/>
</dbReference>
<feature type="transmembrane region" description="Helical" evidence="10">
    <location>
        <begin position="486"/>
        <end position="505"/>
    </location>
</feature>
<feature type="transmembrane region" description="Helical" evidence="10">
    <location>
        <begin position="214"/>
        <end position="238"/>
    </location>
</feature>
<dbReference type="Gene3D" id="1.20.1250.20">
    <property type="entry name" value="MFS general substrate transporter like domains"/>
    <property type="match status" value="1"/>
</dbReference>
<dbReference type="EMBL" id="CABVLU010000004">
    <property type="protein sequence ID" value="VVT57052.1"/>
    <property type="molecule type" value="Genomic_DNA"/>
</dbReference>
<evidence type="ECO:0000256" key="4">
    <source>
        <dbReference type="ARBA" id="ARBA00022554"/>
    </source>
</evidence>
<feature type="transmembrane region" description="Helical" evidence="10">
    <location>
        <begin position="416"/>
        <end position="440"/>
    </location>
</feature>
<keyword evidence="5 10" id="KW-0812">Transmembrane</keyword>
<keyword evidence="3 10" id="KW-0813">Transport</keyword>
<feature type="compositionally biased region" description="Polar residues" evidence="11">
    <location>
        <begin position="22"/>
        <end position="47"/>
    </location>
</feature>
<feature type="transmembrane region" description="Helical" evidence="10">
    <location>
        <begin position="190"/>
        <end position="208"/>
    </location>
</feature>
<dbReference type="OrthoDB" id="42657at2759"/>
<dbReference type="GO" id="GO:0032974">
    <property type="term" value="P:amino acid transmembrane export from vacuole"/>
    <property type="evidence" value="ECO:0007669"/>
    <property type="project" value="InterPro"/>
</dbReference>
<evidence type="ECO:0000256" key="3">
    <source>
        <dbReference type="ARBA" id="ARBA00022448"/>
    </source>
</evidence>
<keyword evidence="8 10" id="KW-0072">Autophagy</keyword>
<feature type="transmembrane region" description="Helical" evidence="10">
    <location>
        <begin position="517"/>
        <end position="539"/>
    </location>
</feature>
<proteinExistence type="inferred from homology"/>
<feature type="transmembrane region" description="Helical" evidence="10">
    <location>
        <begin position="452"/>
        <end position="474"/>
    </location>
</feature>
<evidence type="ECO:0000313" key="13">
    <source>
        <dbReference type="Proteomes" id="UP000398389"/>
    </source>
</evidence>
<protein>
    <recommendedName>
        <fullName evidence="10">Autophagy-related protein</fullName>
    </recommendedName>
</protein>
<dbReference type="GO" id="GO:0006914">
    <property type="term" value="P:autophagy"/>
    <property type="evidence" value="ECO:0007669"/>
    <property type="project" value="UniProtKB-KW"/>
</dbReference>
<dbReference type="GO" id="GO:0005774">
    <property type="term" value="C:vacuolar membrane"/>
    <property type="evidence" value="ECO:0007669"/>
    <property type="project" value="UniProtKB-SubCell"/>
</dbReference>
<evidence type="ECO:0000256" key="10">
    <source>
        <dbReference type="RuleBase" id="RU363073"/>
    </source>
</evidence>
<feature type="region of interest" description="Disordered" evidence="11">
    <location>
        <begin position="1"/>
        <end position="53"/>
    </location>
</feature>
<dbReference type="InterPro" id="IPR036259">
    <property type="entry name" value="MFS_trans_sf"/>
</dbReference>
<feature type="transmembrane region" description="Helical" evidence="10">
    <location>
        <begin position="337"/>
        <end position="357"/>
    </location>
</feature>
<dbReference type="PANTHER" id="PTHR23519:SF1">
    <property type="entry name" value="AUTOPHAGY-RELATED PROTEIN 22"/>
    <property type="match status" value="1"/>
</dbReference>
<feature type="compositionally biased region" description="Polar residues" evidence="11">
    <location>
        <begin position="1"/>
        <end position="15"/>
    </location>
</feature>
<dbReference type="CDD" id="cd17483">
    <property type="entry name" value="MFS_Atg22_like"/>
    <property type="match status" value="1"/>
</dbReference>
<dbReference type="Proteomes" id="UP000398389">
    <property type="component" value="Unassembled WGS sequence"/>
</dbReference>
<comment type="similarity">
    <text evidence="2 10">Belongs to the ATG22 family.</text>
</comment>
<evidence type="ECO:0000256" key="8">
    <source>
        <dbReference type="ARBA" id="ARBA00023006"/>
    </source>
</evidence>
<keyword evidence="7 10" id="KW-1133">Transmembrane helix</keyword>
<gene>
    <name evidence="12" type="ORF">SAPINGB_P005510</name>
</gene>